<feature type="region of interest" description="Disordered" evidence="1">
    <location>
        <begin position="1"/>
        <end position="43"/>
    </location>
</feature>
<sequence>MDHTLAVAAGTECSRHSDGTPVERGGEPADLPTITAPTQLRTH</sequence>
<organism evidence="2 3">
    <name type="scientific">Kitasatospora cathayae</name>
    <dbReference type="NCBI Taxonomy" id="3004092"/>
    <lineage>
        <taxon>Bacteria</taxon>
        <taxon>Bacillati</taxon>
        <taxon>Actinomycetota</taxon>
        <taxon>Actinomycetes</taxon>
        <taxon>Kitasatosporales</taxon>
        <taxon>Streptomycetaceae</taxon>
        <taxon>Kitasatospora</taxon>
    </lineage>
</organism>
<evidence type="ECO:0000313" key="3">
    <source>
        <dbReference type="Proteomes" id="UP001212821"/>
    </source>
</evidence>
<accession>A0ABY7PX54</accession>
<dbReference type="RefSeq" id="WP_270140557.1">
    <property type="nucleotide sequence ID" value="NZ_CP115450.1"/>
</dbReference>
<protein>
    <submittedName>
        <fullName evidence="2">Uncharacterized protein</fullName>
    </submittedName>
</protein>
<keyword evidence="3" id="KW-1185">Reference proteome</keyword>
<name>A0ABY7PX54_9ACTN</name>
<gene>
    <name evidence="2" type="ORF">O1G21_03260</name>
</gene>
<evidence type="ECO:0000256" key="1">
    <source>
        <dbReference type="SAM" id="MobiDB-lite"/>
    </source>
</evidence>
<reference evidence="3" key="1">
    <citation type="submission" date="2022-12" db="EMBL/GenBank/DDBJ databases">
        <authorList>
            <person name="Mo P."/>
        </authorList>
    </citation>
    <scope>NUCLEOTIDE SEQUENCE [LARGE SCALE GENOMIC DNA]</scope>
    <source>
        <strain evidence="3">HUAS 3-15</strain>
    </source>
</reference>
<evidence type="ECO:0000313" key="2">
    <source>
        <dbReference type="EMBL" id="WBP84961.1"/>
    </source>
</evidence>
<dbReference type="EMBL" id="CP115450">
    <property type="protein sequence ID" value="WBP84961.1"/>
    <property type="molecule type" value="Genomic_DNA"/>
</dbReference>
<dbReference type="Proteomes" id="UP001212821">
    <property type="component" value="Chromosome"/>
</dbReference>
<proteinExistence type="predicted"/>